<dbReference type="KEGG" id="vg:80512574"/>
<dbReference type="RefSeq" id="YP_010775963.1">
    <property type="nucleotide sequence ID" value="NC_075034.1"/>
</dbReference>
<dbReference type="Proteomes" id="UP000241365">
    <property type="component" value="Segment"/>
</dbReference>
<dbReference type="EMBL" id="KU877344">
    <property type="protein sequence ID" value="ANB50212.1"/>
    <property type="molecule type" value="Genomic_DNA"/>
</dbReference>
<protein>
    <submittedName>
        <fullName evidence="1">Uncharacterized protein</fullName>
    </submittedName>
</protein>
<accession>A0A167R1U7</accession>
<dbReference type="GeneID" id="80512574"/>
<sequence>MDILGNVPSQYWIIVSSTFNNSIKIKFDYDSLKEIYSLEVNYYNYVISHIKDNSYDSDKILKTLKMLKEIYTKLHNYTNLNQYQESIEYVDIEIQNWFKTNFHDGKFTLETKQMELLKYVYGREQCKFTHRLVEQAHNHLKNENGDNGFIVSWMTYANSYLGGFYGKKAFEMISEIYESQKNEMVDKLKQITVDEVQPLDKVYKVWSSLNIY</sequence>
<evidence type="ECO:0000313" key="2">
    <source>
        <dbReference type="Proteomes" id="UP000241365"/>
    </source>
</evidence>
<organism evidence="1 2">
    <name type="scientific">Powai lake megavirus</name>
    <dbReference type="NCBI Taxonomy" id="1842663"/>
    <lineage>
        <taxon>Viruses</taxon>
        <taxon>Varidnaviria</taxon>
        <taxon>Bamfordvirae</taxon>
        <taxon>Nucleocytoviricota</taxon>
        <taxon>Megaviricetes</taxon>
        <taxon>Imitervirales</taxon>
        <taxon>Mimiviridae</taxon>
        <taxon>Megamimivirinae</taxon>
        <taxon>Megavirus</taxon>
        <taxon>Megavirus powaiense</taxon>
    </lineage>
</organism>
<reference evidence="1 2" key="1">
    <citation type="journal article" date="2016" name="Genome Announc.">
        <title>Complete Genome Sequence of a New Megavirus Family Member Isolated from an Inland Water Lake for the First Time in India.</title>
        <authorList>
            <person name="Chatterjee A."/>
            <person name="Ali F."/>
            <person name="Bange D."/>
            <person name="Kondabagil K."/>
        </authorList>
    </citation>
    <scope>NUCLEOTIDE SEQUENCE [LARGE SCALE GENOMIC DNA]</scope>
    <source>
        <strain evidence="1">1</strain>
    </source>
</reference>
<evidence type="ECO:0000313" key="1">
    <source>
        <dbReference type="EMBL" id="ANB50212.1"/>
    </source>
</evidence>
<name>A0A167R1U7_9VIRU</name>
<keyword evidence="2" id="KW-1185">Reference proteome</keyword>
<proteinExistence type="predicted"/>